<organism evidence="2 3">
    <name type="scientific">Halteria grandinella</name>
    <dbReference type="NCBI Taxonomy" id="5974"/>
    <lineage>
        <taxon>Eukaryota</taxon>
        <taxon>Sar</taxon>
        <taxon>Alveolata</taxon>
        <taxon>Ciliophora</taxon>
        <taxon>Intramacronucleata</taxon>
        <taxon>Spirotrichea</taxon>
        <taxon>Stichotrichia</taxon>
        <taxon>Sporadotrichida</taxon>
        <taxon>Halteriidae</taxon>
        <taxon>Halteria</taxon>
    </lineage>
</organism>
<feature type="transmembrane region" description="Helical" evidence="1">
    <location>
        <begin position="315"/>
        <end position="339"/>
    </location>
</feature>
<evidence type="ECO:0000313" key="2">
    <source>
        <dbReference type="EMBL" id="TNV71288.1"/>
    </source>
</evidence>
<keyword evidence="1" id="KW-1133">Transmembrane helix</keyword>
<feature type="transmembrane region" description="Helical" evidence="1">
    <location>
        <begin position="285"/>
        <end position="303"/>
    </location>
</feature>
<evidence type="ECO:0000313" key="3">
    <source>
        <dbReference type="Proteomes" id="UP000785679"/>
    </source>
</evidence>
<gene>
    <name evidence="2" type="ORF">FGO68_gene10</name>
</gene>
<comment type="caution">
    <text evidence="2">The sequence shown here is derived from an EMBL/GenBank/DDBJ whole genome shotgun (WGS) entry which is preliminary data.</text>
</comment>
<feature type="transmembrane region" description="Helical" evidence="1">
    <location>
        <begin position="228"/>
        <end position="244"/>
    </location>
</feature>
<proteinExistence type="predicted"/>
<keyword evidence="1" id="KW-0812">Transmembrane</keyword>
<feature type="transmembrane region" description="Helical" evidence="1">
    <location>
        <begin position="182"/>
        <end position="207"/>
    </location>
</feature>
<feature type="transmembrane region" description="Helical" evidence="1">
    <location>
        <begin position="48"/>
        <end position="68"/>
    </location>
</feature>
<reference evidence="2" key="1">
    <citation type="submission" date="2019-06" db="EMBL/GenBank/DDBJ databases">
        <authorList>
            <person name="Zheng W."/>
        </authorList>
    </citation>
    <scope>NUCLEOTIDE SEQUENCE</scope>
    <source>
        <strain evidence="2">QDHG01</strain>
    </source>
</reference>
<feature type="transmembrane region" description="Helical" evidence="1">
    <location>
        <begin position="97"/>
        <end position="118"/>
    </location>
</feature>
<protein>
    <submittedName>
        <fullName evidence="2">Uncharacterized protein</fullName>
    </submittedName>
</protein>
<dbReference type="Proteomes" id="UP000785679">
    <property type="component" value="Unassembled WGS sequence"/>
</dbReference>
<keyword evidence="1" id="KW-0472">Membrane</keyword>
<sequence length="522" mass="58332">MQSPTSSSDKKVDVTKKKGLFEAFTNPKRIAFALIGTVQQSVVTMTGLAIMMGIDALFHFFLVIVMILKQMDDKIYSDTINIVKTLIELPTTQFSQLVVHCFITGFFLIIILMFVAVVNKTHSLATLGSMAFAKKTLTLLFVALMTFLQIPFLEVLIGMAFLNFSDQPEEVNSGNVNSSKGLLYGFTIINAALFLGTTVLLQKLYIIRIPSILVHWAASNTQLHSMKLINKIALVSCHLYLTTVPGAAQLIYITVPLFLLFLITGFSRIMLIPHYRLQVEWQTRITELVTACLLLMLIVGQIISTYAKQLIDEYAVADLHLCILVGTVAIPCTIGLAIVTDIHRTKQLWLKLESGELKLEIELEHALFLLIEKVKIAMGFENQSALAFADILYLVDNHNRGCNNHNCPCQRRQIVQYLLSKSHSFDMKKMVLDEDEIALLNSAGTNVFIKSNKNSQSLKTLTLFQHMNFYAATAALDAVDGKANADGEGDGYDQNSQRVRVNIAQLKITFLNQFAEIFFEEA</sequence>
<accession>A0A8J8NAB7</accession>
<dbReference type="AlphaFoldDB" id="A0A8J8NAB7"/>
<evidence type="ECO:0000256" key="1">
    <source>
        <dbReference type="SAM" id="Phobius"/>
    </source>
</evidence>
<name>A0A8J8NAB7_HALGN</name>
<feature type="transmembrane region" description="Helical" evidence="1">
    <location>
        <begin position="250"/>
        <end position="273"/>
    </location>
</feature>
<feature type="transmembrane region" description="Helical" evidence="1">
    <location>
        <begin position="139"/>
        <end position="162"/>
    </location>
</feature>
<keyword evidence="3" id="KW-1185">Reference proteome</keyword>
<dbReference type="EMBL" id="RRYP01030035">
    <property type="protein sequence ID" value="TNV71288.1"/>
    <property type="molecule type" value="Genomic_DNA"/>
</dbReference>